<gene>
    <name evidence="4" type="ORF">SAMN06264365_112130</name>
</gene>
<dbReference type="Proteomes" id="UP000198415">
    <property type="component" value="Unassembled WGS sequence"/>
</dbReference>
<accession>A0A239CWE1</accession>
<sequence>MTTTLSEPAPATTKTRPKRDRRWLRVAIPFAVLLTLVTGTLIVHAVERPDADDAEFLSPVSSAGIGGRQLADRLRGQGVTVTRETSTTDALASMNSGGPAATLFVTTPELADVERLSRFAALPAGTRVVVVAPTSVAINTTHWPIDQRGDRWTTAVTGPGCADPVATAAGPAAVARLRYTPVNTSSCYDGSLLTVAQDGVTITVVGAEDPFRNDRGGEHGNAALATGLLSQTSRVVWLDVHHRETLPTTSPTTTQPPTIPPQTLPTISESASESASPIEITREPRERPQSQSEPNPLAEAFPSALWATLALLALALLALAVAAARRLGAPVTEPLPSRVPANETMLGHARLYQRARARDASLDVLRAAARRRITAHLGLPADATLADLAEHAGRDVDEVREILADSYPDKDAELVSAAEAVQNLVREITGFEGDQS</sequence>
<feature type="transmembrane region" description="Helical" evidence="2">
    <location>
        <begin position="23"/>
        <end position="46"/>
    </location>
</feature>
<reference evidence="4 5" key="1">
    <citation type="submission" date="2017-06" db="EMBL/GenBank/DDBJ databases">
        <authorList>
            <person name="Kim H.J."/>
            <person name="Triplett B.A."/>
        </authorList>
    </citation>
    <scope>NUCLEOTIDE SEQUENCE [LARGE SCALE GENOMIC DNA]</scope>
    <source>
        <strain evidence="4 5">DSM 43151</strain>
    </source>
</reference>
<proteinExistence type="predicted"/>
<evidence type="ECO:0000313" key="5">
    <source>
        <dbReference type="Proteomes" id="UP000198415"/>
    </source>
</evidence>
<dbReference type="InterPro" id="IPR025646">
    <property type="entry name" value="DUF4350"/>
</dbReference>
<keyword evidence="5" id="KW-1185">Reference proteome</keyword>
<protein>
    <recommendedName>
        <fullName evidence="3">DUF4350 domain-containing protein</fullName>
    </recommendedName>
</protein>
<feature type="compositionally biased region" description="Low complexity" evidence="1">
    <location>
        <begin position="264"/>
        <end position="279"/>
    </location>
</feature>
<name>A0A239CWE1_9ACTN</name>
<dbReference type="RefSeq" id="WP_089296214.1">
    <property type="nucleotide sequence ID" value="NZ_BOMU01000064.1"/>
</dbReference>
<keyword evidence="2" id="KW-1133">Transmembrane helix</keyword>
<feature type="domain" description="DUF4350" evidence="3">
    <location>
        <begin position="61"/>
        <end position="229"/>
    </location>
</feature>
<evidence type="ECO:0000259" key="3">
    <source>
        <dbReference type="Pfam" id="PF14258"/>
    </source>
</evidence>
<keyword evidence="2" id="KW-0472">Membrane</keyword>
<dbReference type="AlphaFoldDB" id="A0A239CWE1"/>
<evidence type="ECO:0000256" key="1">
    <source>
        <dbReference type="SAM" id="MobiDB-lite"/>
    </source>
</evidence>
<dbReference type="OrthoDB" id="5241668at2"/>
<evidence type="ECO:0000313" key="4">
    <source>
        <dbReference type="EMBL" id="SNS24420.1"/>
    </source>
</evidence>
<dbReference type="EMBL" id="FZNR01000012">
    <property type="protein sequence ID" value="SNS24420.1"/>
    <property type="molecule type" value="Genomic_DNA"/>
</dbReference>
<feature type="compositionally biased region" description="Low complexity" evidence="1">
    <location>
        <begin position="246"/>
        <end position="256"/>
    </location>
</feature>
<dbReference type="Pfam" id="PF14258">
    <property type="entry name" value="DUF4350"/>
    <property type="match status" value="1"/>
</dbReference>
<organism evidence="4 5">
    <name type="scientific">Actinoplanes regularis</name>
    <dbReference type="NCBI Taxonomy" id="52697"/>
    <lineage>
        <taxon>Bacteria</taxon>
        <taxon>Bacillati</taxon>
        <taxon>Actinomycetota</taxon>
        <taxon>Actinomycetes</taxon>
        <taxon>Micromonosporales</taxon>
        <taxon>Micromonosporaceae</taxon>
        <taxon>Actinoplanes</taxon>
    </lineage>
</organism>
<feature type="region of interest" description="Disordered" evidence="1">
    <location>
        <begin position="244"/>
        <end position="296"/>
    </location>
</feature>
<evidence type="ECO:0000256" key="2">
    <source>
        <dbReference type="SAM" id="Phobius"/>
    </source>
</evidence>
<keyword evidence="2" id="KW-0812">Transmembrane</keyword>